<proteinExistence type="inferred from homology"/>
<reference evidence="7" key="1">
    <citation type="submission" date="2022-07" db="EMBL/GenBank/DDBJ databases">
        <title>Phylogenomic reconstructions and comparative analyses of Kickxellomycotina fungi.</title>
        <authorList>
            <person name="Reynolds N.K."/>
            <person name="Stajich J.E."/>
            <person name="Barry K."/>
            <person name="Grigoriev I.V."/>
            <person name="Crous P."/>
            <person name="Smith M.E."/>
        </authorList>
    </citation>
    <scope>NUCLEOTIDE SEQUENCE</scope>
    <source>
        <strain evidence="7">RSA 861</strain>
    </source>
</reference>
<dbReference type="Proteomes" id="UP001150569">
    <property type="component" value="Unassembled WGS sequence"/>
</dbReference>
<evidence type="ECO:0000256" key="3">
    <source>
        <dbReference type="ARBA" id="ARBA00022532"/>
    </source>
</evidence>
<dbReference type="GO" id="GO:0006099">
    <property type="term" value="P:tricarboxylic acid cycle"/>
    <property type="evidence" value="ECO:0007669"/>
    <property type="project" value="UniProtKB-KW"/>
</dbReference>
<sequence length="539" mass="60313">MAPVPATSTAVRRNVEASPGSHSYLTTRGPLTVADPASGASIQLDTSNQRAGNFLVIPGSENHDTLTVVDNRTKKVYELKVENNTVAAVDFAKIRDTDDQGRPAGTGLRLYDPGFQNTAVARSRITYIDGEAGILQYRGYDIEVLAEKSNFLEVSYLLIYGELPTARQFERFHHEVMHHTFVHHNLGQLMRSFNYDAHPMGMFISGISALSTFHPEANPALNGQDMYVNDARMRNKQIFRLLGKAPTLAAFAYRHRIGRPNNLPRNDLSYTANFLYMLDHLSEEEYTPHPVLVRALDVLFILHADHELNCSTAAMRHIGSSRVDPYSAVAGASAALYGPLHGGANEAVVRMLQEIGTVDQIPAFIEAVKARKKKLMGFGHRIYRNHDPRQKIIRRVANEVFEVVGQNPLLKVAQALEQAALKDDYFVKRKLYPNVDFLSGIVYHSLGVPLDYYPVLFALPRIAGWLAHWKESCEEPNGKIWRPRQVYVGEPRRDYVALEDRTATQAKGGDELATLESVASRQANKRSEFATHKHMKASL</sequence>
<comment type="similarity">
    <text evidence="2 5">Belongs to the citrate synthase family.</text>
</comment>
<dbReference type="InterPro" id="IPR016142">
    <property type="entry name" value="Citrate_synth-like_lrg_a-sub"/>
</dbReference>
<name>A0A9W8A9S0_9FUNG</name>
<keyword evidence="4 5" id="KW-0808">Transferase</keyword>
<dbReference type="InterPro" id="IPR036969">
    <property type="entry name" value="Citrate_synthase_sf"/>
</dbReference>
<dbReference type="FunFam" id="1.10.230.10:FF:000002">
    <property type="entry name" value="Citrate synthase"/>
    <property type="match status" value="1"/>
</dbReference>
<dbReference type="FunFam" id="1.10.580.10:FF:000005">
    <property type="entry name" value="Citrate synthase"/>
    <property type="match status" value="1"/>
</dbReference>
<dbReference type="InterPro" id="IPR010953">
    <property type="entry name" value="Citrate_synthase_typ-I"/>
</dbReference>
<dbReference type="GO" id="GO:0032787">
    <property type="term" value="P:monocarboxylic acid metabolic process"/>
    <property type="evidence" value="ECO:0007669"/>
    <property type="project" value="UniProtKB-ARBA"/>
</dbReference>
<dbReference type="NCBIfam" id="NF004126">
    <property type="entry name" value="PRK05614.1"/>
    <property type="match status" value="1"/>
</dbReference>
<dbReference type="PANTHER" id="PTHR42871:SF1">
    <property type="entry name" value="CITRATE SYNTHASE"/>
    <property type="match status" value="1"/>
</dbReference>
<evidence type="ECO:0000256" key="2">
    <source>
        <dbReference type="ARBA" id="ARBA00010566"/>
    </source>
</evidence>
<comment type="pathway">
    <text evidence="1">Carbohydrate metabolism; tricarboxylic acid cycle; isocitrate from oxaloacetate: step 1/2.</text>
</comment>
<dbReference type="InterPro" id="IPR016143">
    <property type="entry name" value="Citrate_synth-like_sm_a-sub"/>
</dbReference>
<dbReference type="AlphaFoldDB" id="A0A9W8A9S0"/>
<comment type="caution">
    <text evidence="7">The sequence shown here is derived from an EMBL/GenBank/DDBJ whole genome shotgun (WGS) entry which is preliminary data.</text>
</comment>
<dbReference type="SUPFAM" id="SSF48256">
    <property type="entry name" value="Citrate synthase"/>
    <property type="match status" value="1"/>
</dbReference>
<evidence type="ECO:0000313" key="7">
    <source>
        <dbReference type="EMBL" id="KAJ1924607.1"/>
    </source>
</evidence>
<dbReference type="Pfam" id="PF00285">
    <property type="entry name" value="Citrate_synt"/>
    <property type="match status" value="1"/>
</dbReference>
<dbReference type="Gene3D" id="1.10.580.10">
    <property type="entry name" value="Citrate Synthase, domain 1"/>
    <property type="match status" value="1"/>
</dbReference>
<dbReference type="OrthoDB" id="435022at2759"/>
<dbReference type="Gene3D" id="1.10.230.10">
    <property type="entry name" value="Cytochrome P450-Terp, domain 2"/>
    <property type="match status" value="1"/>
</dbReference>
<keyword evidence="8" id="KW-1185">Reference proteome</keyword>
<dbReference type="NCBIfam" id="TIGR01798">
    <property type="entry name" value="cit_synth_I"/>
    <property type="match status" value="1"/>
</dbReference>
<organism evidence="7 8">
    <name type="scientific">Tieghemiomyces parasiticus</name>
    <dbReference type="NCBI Taxonomy" id="78921"/>
    <lineage>
        <taxon>Eukaryota</taxon>
        <taxon>Fungi</taxon>
        <taxon>Fungi incertae sedis</taxon>
        <taxon>Zoopagomycota</taxon>
        <taxon>Kickxellomycotina</taxon>
        <taxon>Dimargaritomycetes</taxon>
        <taxon>Dimargaritales</taxon>
        <taxon>Dimargaritaceae</taxon>
        <taxon>Tieghemiomyces</taxon>
    </lineage>
</organism>
<dbReference type="InterPro" id="IPR019810">
    <property type="entry name" value="Citrate_synthase_AS"/>
</dbReference>
<dbReference type="InterPro" id="IPR002020">
    <property type="entry name" value="Citrate_synthase"/>
</dbReference>
<dbReference type="GO" id="GO:0046912">
    <property type="term" value="F:acyltransferase activity, acyl groups converted into alkyl on transfer"/>
    <property type="evidence" value="ECO:0007669"/>
    <property type="project" value="InterPro"/>
</dbReference>
<protein>
    <recommendedName>
        <fullName evidence="5">Citrate synthase</fullName>
    </recommendedName>
</protein>
<feature type="compositionally biased region" description="Polar residues" evidence="6">
    <location>
        <begin position="1"/>
        <end position="11"/>
    </location>
</feature>
<dbReference type="PROSITE" id="PS00480">
    <property type="entry name" value="CITRATE_SYNTHASE"/>
    <property type="match status" value="1"/>
</dbReference>
<evidence type="ECO:0000256" key="6">
    <source>
        <dbReference type="SAM" id="MobiDB-lite"/>
    </source>
</evidence>
<feature type="region of interest" description="Disordered" evidence="6">
    <location>
        <begin position="1"/>
        <end position="30"/>
    </location>
</feature>
<evidence type="ECO:0000256" key="1">
    <source>
        <dbReference type="ARBA" id="ARBA00004751"/>
    </source>
</evidence>
<evidence type="ECO:0000256" key="4">
    <source>
        <dbReference type="ARBA" id="ARBA00022679"/>
    </source>
</evidence>
<evidence type="ECO:0000256" key="5">
    <source>
        <dbReference type="RuleBase" id="RU000441"/>
    </source>
</evidence>
<accession>A0A9W8A9S0</accession>
<dbReference type="PRINTS" id="PR00143">
    <property type="entry name" value="CITRTSNTHASE"/>
</dbReference>
<keyword evidence="3" id="KW-0816">Tricarboxylic acid cycle</keyword>
<dbReference type="EMBL" id="JANBPT010000263">
    <property type="protein sequence ID" value="KAJ1924607.1"/>
    <property type="molecule type" value="Genomic_DNA"/>
</dbReference>
<dbReference type="PANTHER" id="PTHR42871">
    <property type="entry name" value="CITRATE SYNTHASE"/>
    <property type="match status" value="1"/>
</dbReference>
<evidence type="ECO:0000313" key="8">
    <source>
        <dbReference type="Proteomes" id="UP001150569"/>
    </source>
</evidence>
<dbReference type="GO" id="GO:0005737">
    <property type="term" value="C:cytoplasm"/>
    <property type="evidence" value="ECO:0007669"/>
    <property type="project" value="InterPro"/>
</dbReference>
<gene>
    <name evidence="7" type="ORF">IWQ60_005092</name>
</gene>